<dbReference type="Pfam" id="PF03060">
    <property type="entry name" value="NMO"/>
    <property type="match status" value="1"/>
</dbReference>
<dbReference type="SUPFAM" id="SSF51412">
    <property type="entry name" value="Inosine monophosphate dehydrogenase (IMPDH)"/>
    <property type="match status" value="1"/>
</dbReference>
<dbReference type="CDD" id="cd04730">
    <property type="entry name" value="NPD_like"/>
    <property type="match status" value="1"/>
</dbReference>
<comment type="catalytic activity">
    <reaction evidence="9">
        <text>3 propionate 3-nitronate + 3 O2 + H2O = 3 3-oxopropanoate + 2 nitrate + nitrite + H2O2 + 3 H(+)</text>
        <dbReference type="Rhea" id="RHEA:57332"/>
        <dbReference type="ChEBI" id="CHEBI:15377"/>
        <dbReference type="ChEBI" id="CHEBI:15378"/>
        <dbReference type="ChEBI" id="CHEBI:15379"/>
        <dbReference type="ChEBI" id="CHEBI:16240"/>
        <dbReference type="ChEBI" id="CHEBI:16301"/>
        <dbReference type="ChEBI" id="CHEBI:17632"/>
        <dbReference type="ChEBI" id="CHEBI:33190"/>
        <dbReference type="ChEBI" id="CHEBI:136067"/>
    </reaction>
</comment>
<evidence type="ECO:0000313" key="11">
    <source>
        <dbReference type="Proteomes" id="UP000554342"/>
    </source>
</evidence>
<evidence type="ECO:0000256" key="4">
    <source>
        <dbReference type="ARBA" id="ARBA00022630"/>
    </source>
</evidence>
<keyword evidence="11" id="KW-1185">Reference proteome</keyword>
<comment type="cofactor">
    <cofactor evidence="1">
        <name>FMN</name>
        <dbReference type="ChEBI" id="CHEBI:58210"/>
    </cofactor>
</comment>
<dbReference type="InterPro" id="IPR004136">
    <property type="entry name" value="NMO"/>
</dbReference>
<evidence type="ECO:0000313" key="10">
    <source>
        <dbReference type="EMBL" id="MBB5719007.1"/>
    </source>
</evidence>
<dbReference type="EMBL" id="JACIJI010000003">
    <property type="protein sequence ID" value="MBB5719007.1"/>
    <property type="molecule type" value="Genomic_DNA"/>
</dbReference>
<dbReference type="PANTHER" id="PTHR42747:SF3">
    <property type="entry name" value="NITRONATE MONOOXYGENASE-RELATED"/>
    <property type="match status" value="1"/>
</dbReference>
<protein>
    <recommendedName>
        <fullName evidence="8">Propionate 3-nitronate monooxygenase</fullName>
    </recommendedName>
</protein>
<evidence type="ECO:0000256" key="9">
    <source>
        <dbReference type="ARBA" id="ARBA00049401"/>
    </source>
</evidence>
<proteinExistence type="inferred from homology"/>
<gene>
    <name evidence="10" type="ORF">FHR23_001945</name>
</gene>
<evidence type="ECO:0000256" key="2">
    <source>
        <dbReference type="ARBA" id="ARBA00009881"/>
    </source>
</evidence>
<dbReference type="Gene3D" id="3.20.20.70">
    <property type="entry name" value="Aldolase class I"/>
    <property type="match status" value="1"/>
</dbReference>
<dbReference type="InterPro" id="IPR013785">
    <property type="entry name" value="Aldolase_TIM"/>
</dbReference>
<accession>A0A840YZP0</accession>
<name>A0A840YZP0_9SPHN</name>
<keyword evidence="5" id="KW-0288">FMN</keyword>
<evidence type="ECO:0000256" key="7">
    <source>
        <dbReference type="ARBA" id="ARBA00023033"/>
    </source>
</evidence>
<comment type="similarity">
    <text evidence="2">Belongs to the nitronate monooxygenase family. NMO class I subfamily.</text>
</comment>
<keyword evidence="6 10" id="KW-0560">Oxidoreductase</keyword>
<dbReference type="Proteomes" id="UP000554342">
    <property type="component" value="Unassembled WGS sequence"/>
</dbReference>
<evidence type="ECO:0000256" key="5">
    <source>
        <dbReference type="ARBA" id="ARBA00022643"/>
    </source>
</evidence>
<dbReference type="RefSeq" id="WP_184003356.1">
    <property type="nucleotide sequence ID" value="NZ_BAABIF010000002.1"/>
</dbReference>
<keyword evidence="7 10" id="KW-0503">Monooxygenase</keyword>
<dbReference type="GO" id="GO:0018580">
    <property type="term" value="F:nitronate monooxygenase activity"/>
    <property type="evidence" value="ECO:0007669"/>
    <property type="project" value="InterPro"/>
</dbReference>
<evidence type="ECO:0000256" key="8">
    <source>
        <dbReference type="ARBA" id="ARBA00031155"/>
    </source>
</evidence>
<evidence type="ECO:0000256" key="1">
    <source>
        <dbReference type="ARBA" id="ARBA00001917"/>
    </source>
</evidence>
<comment type="caution">
    <text evidence="10">The sequence shown here is derived from an EMBL/GenBank/DDBJ whole genome shotgun (WGS) entry which is preliminary data.</text>
</comment>
<keyword evidence="3" id="KW-0216">Detoxification</keyword>
<dbReference type="AlphaFoldDB" id="A0A840YZP0"/>
<organism evidence="10 11">
    <name type="scientific">Stakelama sediminis</name>
    <dbReference type="NCBI Taxonomy" id="463200"/>
    <lineage>
        <taxon>Bacteria</taxon>
        <taxon>Pseudomonadati</taxon>
        <taxon>Pseudomonadota</taxon>
        <taxon>Alphaproteobacteria</taxon>
        <taxon>Sphingomonadales</taxon>
        <taxon>Sphingomonadaceae</taxon>
        <taxon>Stakelama</taxon>
    </lineage>
</organism>
<dbReference type="PANTHER" id="PTHR42747">
    <property type="entry name" value="NITRONATE MONOOXYGENASE-RELATED"/>
    <property type="match status" value="1"/>
</dbReference>
<keyword evidence="4" id="KW-0285">Flavoprotein</keyword>
<dbReference type="GO" id="GO:0009636">
    <property type="term" value="P:response to toxic substance"/>
    <property type="evidence" value="ECO:0007669"/>
    <property type="project" value="UniProtKB-KW"/>
</dbReference>
<sequence length="351" mass="36427">MRSRFLAECGAEAPIIQAPMAGAGGVALAAAAIRGGAVGSLPSAMLSSDIMREQVGAVRRQASGPLNLNFFCHTLGDPPDDSAWRAVLAPYYAAEQVTAGDPPPLRRPFDAEKCAAVEALRPDLVSFHFGLPEPALLARVRAAGIRIVGNATTVEEARWLAERGCDAIIAQGAEAGGHAGWFLDRHRPIPLAELLPAIVDAVPLPVIAAGGITNGSDLVEALRSGADAVQIGTAYLATSESLIGAPHRALLGTAQADDAAFTTLFSGRQARGIRNYIMRELGLTPPAVPPFPYASAALAPLRAKAEKEGRADYSPLWAGAGAASVRTMPAEALTRALVHEAEAALKAMEEA</sequence>
<evidence type="ECO:0000256" key="3">
    <source>
        <dbReference type="ARBA" id="ARBA00022575"/>
    </source>
</evidence>
<evidence type="ECO:0000256" key="6">
    <source>
        <dbReference type="ARBA" id="ARBA00023002"/>
    </source>
</evidence>
<reference evidence="10 11" key="1">
    <citation type="submission" date="2020-08" db="EMBL/GenBank/DDBJ databases">
        <title>Genomic Encyclopedia of Type Strains, Phase IV (KMG-IV): sequencing the most valuable type-strain genomes for metagenomic binning, comparative biology and taxonomic classification.</title>
        <authorList>
            <person name="Goeker M."/>
        </authorList>
    </citation>
    <scope>NUCLEOTIDE SEQUENCE [LARGE SCALE GENOMIC DNA]</scope>
    <source>
        <strain evidence="10 11">DSM 27203</strain>
    </source>
</reference>